<dbReference type="Proteomes" id="UP000663856">
    <property type="component" value="Unassembled WGS sequence"/>
</dbReference>
<proteinExistence type="predicted"/>
<name>A0A816SI85_9BILA</name>
<protein>
    <recommendedName>
        <fullName evidence="3">Transposase</fullName>
    </recommendedName>
</protein>
<gene>
    <name evidence="1" type="ORF">WKI299_LOCUS17117</name>
</gene>
<dbReference type="InterPro" id="IPR036397">
    <property type="entry name" value="RNaseH_sf"/>
</dbReference>
<dbReference type="AlphaFoldDB" id="A0A816SI85"/>
<evidence type="ECO:0000313" key="2">
    <source>
        <dbReference type="Proteomes" id="UP000663856"/>
    </source>
</evidence>
<accession>A0A816SI85</accession>
<dbReference type="PANTHER" id="PTHR46068:SF1">
    <property type="entry name" value="TRANSPOSASE IS30-LIKE HTH DOMAIN-CONTAINING PROTEIN"/>
    <property type="match status" value="1"/>
</dbReference>
<evidence type="ECO:0000313" key="1">
    <source>
        <dbReference type="EMBL" id="CAF2085788.1"/>
    </source>
</evidence>
<organism evidence="1 2">
    <name type="scientific">Rotaria magnacalcarata</name>
    <dbReference type="NCBI Taxonomy" id="392030"/>
    <lineage>
        <taxon>Eukaryota</taxon>
        <taxon>Metazoa</taxon>
        <taxon>Spiralia</taxon>
        <taxon>Gnathifera</taxon>
        <taxon>Rotifera</taxon>
        <taxon>Eurotatoria</taxon>
        <taxon>Bdelloidea</taxon>
        <taxon>Philodinida</taxon>
        <taxon>Philodinidae</taxon>
        <taxon>Rotaria</taxon>
    </lineage>
</organism>
<dbReference type="Gene3D" id="3.30.420.10">
    <property type="entry name" value="Ribonuclease H-like superfamily/Ribonuclease H"/>
    <property type="match status" value="1"/>
</dbReference>
<reference evidence="1" key="1">
    <citation type="submission" date="2021-02" db="EMBL/GenBank/DDBJ databases">
        <authorList>
            <person name="Nowell W R."/>
        </authorList>
    </citation>
    <scope>NUCLEOTIDE SEQUENCE</scope>
</reference>
<dbReference type="PANTHER" id="PTHR46068">
    <property type="entry name" value="PROTEIN CBG27172"/>
    <property type="match status" value="1"/>
</dbReference>
<comment type="caution">
    <text evidence="1">The sequence shown here is derived from an EMBL/GenBank/DDBJ whole genome shotgun (WGS) entry which is preliminary data.</text>
</comment>
<sequence>MKSTDIQKIVETKYENGDDPTKIFRDIAGAVSLPTIKLWIKMINTTGSITLSSPPDCPRTIRTNAAIVKVKNCLSQKKRASTQKLAKDMKISRTSVQRILGEDLGYEKFFDLDGIYNSQNDRVWTVNGEEVDGKGGFHEKTKYPGKVMVWLGACAEGLTTPIILENRTMDTEVYINEVLPIALESGDRMLGSDWTYQQDGARPHTHLLTQEWCAENFPDFISKESWSPNSPDLCPLDYSLWNELGQCMNWNRMTTKATLIEEIKRSVAKVDNKNNFISVLDFTIRLRIIKKMEKTIFIT</sequence>
<evidence type="ECO:0008006" key="3">
    <source>
        <dbReference type="Google" id="ProtNLM"/>
    </source>
</evidence>
<dbReference type="GO" id="GO:0003676">
    <property type="term" value="F:nucleic acid binding"/>
    <property type="evidence" value="ECO:0007669"/>
    <property type="project" value="InterPro"/>
</dbReference>
<dbReference type="EMBL" id="CAJNRF010006867">
    <property type="protein sequence ID" value="CAF2085788.1"/>
    <property type="molecule type" value="Genomic_DNA"/>
</dbReference>